<dbReference type="Proteomes" id="UP000316958">
    <property type="component" value="Unassembled WGS sequence"/>
</dbReference>
<name>A0A552G0T9_MICAE</name>
<evidence type="ECO:0000313" key="2">
    <source>
        <dbReference type="Proteomes" id="UP000316958"/>
    </source>
</evidence>
<protein>
    <recommendedName>
        <fullName evidence="3">DUF4265 domain-containing protein</fullName>
    </recommendedName>
</protein>
<evidence type="ECO:0000313" key="1">
    <source>
        <dbReference type="EMBL" id="TRU52595.1"/>
    </source>
</evidence>
<evidence type="ECO:0008006" key="3">
    <source>
        <dbReference type="Google" id="ProtNLM"/>
    </source>
</evidence>
<dbReference type="EMBL" id="SFBE01000092">
    <property type="protein sequence ID" value="TRU52595.1"/>
    <property type="molecule type" value="Genomic_DNA"/>
</dbReference>
<gene>
    <name evidence="1" type="ORF">EWV57_05295</name>
</gene>
<accession>A0A552G0T9</accession>
<organism evidence="1 2">
    <name type="scientific">Microcystis aeruginosa Ma_QC_Ch_20071001_S25D</name>
    <dbReference type="NCBI Taxonomy" id="2486250"/>
    <lineage>
        <taxon>Bacteria</taxon>
        <taxon>Bacillati</taxon>
        <taxon>Cyanobacteriota</taxon>
        <taxon>Cyanophyceae</taxon>
        <taxon>Oscillatoriophycideae</taxon>
        <taxon>Chroococcales</taxon>
        <taxon>Microcystaceae</taxon>
        <taxon>Microcystis</taxon>
    </lineage>
</organism>
<reference evidence="1 2" key="1">
    <citation type="submission" date="2019-01" db="EMBL/GenBank/DDBJ databases">
        <title>Coherence of Microcystis species and biogeography revealed through population genomics.</title>
        <authorList>
            <person name="Perez-Carrascal O.M."/>
            <person name="Terrat Y."/>
            <person name="Giani A."/>
            <person name="Fortin N."/>
            <person name="Tromas N."/>
            <person name="Shapiro B.J."/>
        </authorList>
    </citation>
    <scope>NUCLEOTIDE SEQUENCE [LARGE SCALE GENOMIC DNA]</scope>
    <source>
        <strain evidence="1">Ma_QC_Ch_20071001_S25D</strain>
    </source>
</reference>
<comment type="caution">
    <text evidence="1">The sequence shown here is derived from an EMBL/GenBank/DDBJ whole genome shotgun (WGS) entry which is preliminary data.</text>
</comment>
<sequence length="113" mass="13271">MFNCKVYLHLSNLEEYPDIEIASYNFDPVLQIGDKVNVKDLKWQKIQDNFYVLAAKSFSFEAMVIIRQYIIEPKRPTKDSLFYLEIGLEMADKEKLQELAEIIKENSRSNSTD</sequence>
<proteinExistence type="predicted"/>
<dbReference type="AlphaFoldDB" id="A0A552G0T9"/>